<evidence type="ECO:0000256" key="1">
    <source>
        <dbReference type="ARBA" id="ARBA00023015"/>
    </source>
</evidence>
<dbReference type="Gene3D" id="1.10.10.60">
    <property type="entry name" value="Homeodomain-like"/>
    <property type="match status" value="2"/>
</dbReference>
<sequence>MQEYGYEYADFWYSIPQSIQTAGGCWIVRAGQNKAKPTYHIGPKLIADLGLSPSLFWAKRILNHEVNEAIHRILDLFKRHKPDSLREQSLLFDLFWKMKICTETGASLIRSNWLENMKNYLDLHFTENIRIEDASRQVGIHRSHLSVAFVKKFGCSPQCYLQKLRMDKGARLLRESDLSVAEIALSLGYPELYSFTRAFTKFRRRHTELTDIPSVSST</sequence>
<dbReference type="Proteomes" id="UP001338137">
    <property type="component" value="Unassembled WGS sequence"/>
</dbReference>
<dbReference type="RefSeq" id="WP_326073570.1">
    <property type="nucleotide sequence ID" value="NZ_JARLKY010000051.1"/>
</dbReference>
<gene>
    <name evidence="5" type="ORF">P4I72_20645</name>
</gene>
<dbReference type="InterPro" id="IPR009057">
    <property type="entry name" value="Homeodomain-like_sf"/>
</dbReference>
<evidence type="ECO:0000313" key="5">
    <source>
        <dbReference type="EMBL" id="MEC0229541.1"/>
    </source>
</evidence>
<dbReference type="SUPFAM" id="SSF46689">
    <property type="entry name" value="Homeodomain-like"/>
    <property type="match status" value="2"/>
</dbReference>
<dbReference type="InterPro" id="IPR018060">
    <property type="entry name" value="HTH_AraC"/>
</dbReference>
<keyword evidence="3" id="KW-0804">Transcription</keyword>
<evidence type="ECO:0000256" key="3">
    <source>
        <dbReference type="ARBA" id="ARBA00023163"/>
    </source>
</evidence>
<dbReference type="PANTHER" id="PTHR43280">
    <property type="entry name" value="ARAC-FAMILY TRANSCRIPTIONAL REGULATOR"/>
    <property type="match status" value="1"/>
</dbReference>
<accession>A0ABU6G5W2</accession>
<dbReference type="Pfam" id="PF12833">
    <property type="entry name" value="HTH_18"/>
    <property type="match status" value="1"/>
</dbReference>
<dbReference type="SMART" id="SM00342">
    <property type="entry name" value="HTH_ARAC"/>
    <property type="match status" value="1"/>
</dbReference>
<dbReference type="EMBL" id="JARLKY010000051">
    <property type="protein sequence ID" value="MEC0229541.1"/>
    <property type="molecule type" value="Genomic_DNA"/>
</dbReference>
<name>A0ABU6G5W2_9BACL</name>
<feature type="domain" description="HTH araC/xylS-type" evidence="4">
    <location>
        <begin position="115"/>
        <end position="201"/>
    </location>
</feature>
<evidence type="ECO:0000256" key="2">
    <source>
        <dbReference type="ARBA" id="ARBA00023125"/>
    </source>
</evidence>
<keyword evidence="2" id="KW-0238">DNA-binding</keyword>
<comment type="caution">
    <text evidence="5">The sequence shown here is derived from an EMBL/GenBank/DDBJ whole genome shotgun (WGS) entry which is preliminary data.</text>
</comment>
<keyword evidence="6" id="KW-1185">Reference proteome</keyword>
<keyword evidence="1" id="KW-0805">Transcription regulation</keyword>
<evidence type="ECO:0000313" key="6">
    <source>
        <dbReference type="Proteomes" id="UP001338137"/>
    </source>
</evidence>
<dbReference type="PANTHER" id="PTHR43280:SF2">
    <property type="entry name" value="HTH-TYPE TRANSCRIPTIONAL REGULATOR EXSA"/>
    <property type="match status" value="1"/>
</dbReference>
<evidence type="ECO:0000259" key="4">
    <source>
        <dbReference type="PROSITE" id="PS01124"/>
    </source>
</evidence>
<organism evidence="5 6">
    <name type="scientific">Paenibacillus alba</name>
    <dbReference type="NCBI Taxonomy" id="1197127"/>
    <lineage>
        <taxon>Bacteria</taxon>
        <taxon>Bacillati</taxon>
        <taxon>Bacillota</taxon>
        <taxon>Bacilli</taxon>
        <taxon>Bacillales</taxon>
        <taxon>Paenibacillaceae</taxon>
        <taxon>Paenibacillus</taxon>
    </lineage>
</organism>
<proteinExistence type="predicted"/>
<reference evidence="5 6" key="1">
    <citation type="submission" date="2023-03" db="EMBL/GenBank/DDBJ databases">
        <title>Bacillus Genome Sequencing.</title>
        <authorList>
            <person name="Dunlap C."/>
        </authorList>
    </citation>
    <scope>NUCLEOTIDE SEQUENCE [LARGE SCALE GENOMIC DNA]</scope>
    <source>
        <strain evidence="5 6">BD-533</strain>
    </source>
</reference>
<dbReference type="PROSITE" id="PS01124">
    <property type="entry name" value="HTH_ARAC_FAMILY_2"/>
    <property type="match status" value="1"/>
</dbReference>
<protein>
    <submittedName>
        <fullName evidence="5">AraC family transcriptional regulator</fullName>
    </submittedName>
</protein>